<accession>A0AAX6MGA3</accession>
<organism evidence="3 4">
    <name type="scientific">Daldinia eschscholtzii</name>
    <dbReference type="NCBI Taxonomy" id="292717"/>
    <lineage>
        <taxon>Eukaryota</taxon>
        <taxon>Fungi</taxon>
        <taxon>Dikarya</taxon>
        <taxon>Ascomycota</taxon>
        <taxon>Pezizomycotina</taxon>
        <taxon>Sordariomycetes</taxon>
        <taxon>Xylariomycetidae</taxon>
        <taxon>Xylariales</taxon>
        <taxon>Hypoxylaceae</taxon>
        <taxon>Daldinia</taxon>
    </lineage>
</organism>
<gene>
    <name evidence="3" type="ORF">Daesc_006158</name>
</gene>
<name>A0AAX6MGA3_9PEZI</name>
<dbReference type="CDD" id="cd00519">
    <property type="entry name" value="Lipase_3"/>
    <property type="match status" value="1"/>
</dbReference>
<dbReference type="InterPro" id="IPR029058">
    <property type="entry name" value="AB_hydrolase_fold"/>
</dbReference>
<dbReference type="GO" id="GO:0006629">
    <property type="term" value="P:lipid metabolic process"/>
    <property type="evidence" value="ECO:0007669"/>
    <property type="project" value="InterPro"/>
</dbReference>
<comment type="caution">
    <text evidence="3">The sequence shown here is derived from an EMBL/GenBank/DDBJ whole genome shotgun (WGS) entry which is preliminary data.</text>
</comment>
<dbReference type="Gene3D" id="3.40.50.1820">
    <property type="entry name" value="alpha/beta hydrolase"/>
    <property type="match status" value="1"/>
</dbReference>
<proteinExistence type="predicted"/>
<feature type="region of interest" description="Disordered" evidence="1">
    <location>
        <begin position="586"/>
        <end position="652"/>
    </location>
</feature>
<evidence type="ECO:0000313" key="3">
    <source>
        <dbReference type="EMBL" id="KAK6951635.1"/>
    </source>
</evidence>
<protein>
    <recommendedName>
        <fullName evidence="2">Fungal lipase-type domain-containing protein</fullName>
    </recommendedName>
</protein>
<dbReference type="SUPFAM" id="SSF53474">
    <property type="entry name" value="alpha/beta-Hydrolases"/>
    <property type="match status" value="1"/>
</dbReference>
<dbReference type="AlphaFoldDB" id="A0AAX6MGA3"/>
<sequence length="729" mass="78903">MASMQGYLHKLESSFYLKLVVRLLFYRTSLDGTTAITPGRMIGAEQSSASESPTGTLMIHGRYSLNGKAYPLRSTPTSIASIGLGAIRNGCFVMGFFSRSKKKPAPENSSSRGDQSIPPKPSQVPIQQWHPDGKPYAAPAPRQPAGYLVPPPQLPPPPSWNNMLPSGPASPPQYQNQQPYLPIVVNQHYYLSPSAPHQTVSNPHTHGNGACAISKLKLGSTANLVDQVFPGNMGHQILNDGLPRWHAYGTQMLNQSAALYDQICSNFNDVMTLIDRDKYIGNENDLFTYQSHSVPPSSSEVRQYTVVHKGSAKKGKKGTSKEVSKGQANAITSSLASRGYFAKVELYANSKLSSNLTPLRLHIPTYPLICLAAQYSERVYENPRGAERDAHVDADWRTGTKAMRIKSVPMDHMDTIVFAIRGTATFMDWSVNLNTAPTAPKGFLDDQNNFCHAGFLSVARKMISPVAARLRHLLEEDPRRCSYSLLITGHSAGGAVASLLYAHMLSTSTAASSELNGLTGCFKRVHCITFGTPPVSLFPLQKPCGSEFKKSVFLTFVNEGDPVARADKAYVKSLLELYVAPAPVEVKESGKHPPSSKSSSAKHGKTHGTGSSTSLISKTSKVSAKSGRSSSHSSPKLNKPKTPGPIWDVPPSTLSNAGQIVVLRSGNPTAKTKRAKTVEERLSEGVVAQVATDEQLRGLIWGDPVCHVMKLYIGRVELLAVDAVTAKGY</sequence>
<dbReference type="PANTHER" id="PTHR46023">
    <property type="entry name" value="LIPASE CLASS 3 PROTEIN-LIKE"/>
    <property type="match status" value="1"/>
</dbReference>
<dbReference type="PANTHER" id="PTHR46023:SF6">
    <property type="entry name" value="LIPASE CLASS 3 FAMILY PROTEIN"/>
    <property type="match status" value="1"/>
</dbReference>
<dbReference type="Proteomes" id="UP001369815">
    <property type="component" value="Unassembled WGS sequence"/>
</dbReference>
<feature type="compositionally biased region" description="Low complexity" evidence="1">
    <location>
        <begin position="620"/>
        <end position="636"/>
    </location>
</feature>
<dbReference type="Pfam" id="PF01764">
    <property type="entry name" value="Lipase_3"/>
    <property type="match status" value="1"/>
</dbReference>
<evidence type="ECO:0000313" key="4">
    <source>
        <dbReference type="Proteomes" id="UP001369815"/>
    </source>
</evidence>
<feature type="compositionally biased region" description="Pro residues" evidence="1">
    <location>
        <begin position="149"/>
        <end position="159"/>
    </location>
</feature>
<dbReference type="InterPro" id="IPR002921">
    <property type="entry name" value="Fungal_lipase-type"/>
</dbReference>
<feature type="region of interest" description="Disordered" evidence="1">
    <location>
        <begin position="102"/>
        <end position="176"/>
    </location>
</feature>
<dbReference type="EMBL" id="JBANMG010000006">
    <property type="protein sequence ID" value="KAK6951635.1"/>
    <property type="molecule type" value="Genomic_DNA"/>
</dbReference>
<reference evidence="3 4" key="1">
    <citation type="journal article" date="2024" name="Front Chem Biol">
        <title>Unveiling the potential of Daldinia eschscholtzii MFLUCC 19-0629 through bioactivity and bioinformatics studies for enhanced sustainable agriculture production.</title>
        <authorList>
            <person name="Brooks S."/>
            <person name="Weaver J.A."/>
            <person name="Klomchit A."/>
            <person name="Alharthi S.A."/>
            <person name="Onlamun T."/>
            <person name="Nurani R."/>
            <person name="Vong T.K."/>
            <person name="Alberti F."/>
            <person name="Greco C."/>
        </authorList>
    </citation>
    <scope>NUCLEOTIDE SEQUENCE [LARGE SCALE GENOMIC DNA]</scope>
    <source>
        <strain evidence="3">MFLUCC 19-0629</strain>
    </source>
</reference>
<evidence type="ECO:0000259" key="2">
    <source>
        <dbReference type="Pfam" id="PF01764"/>
    </source>
</evidence>
<keyword evidence="4" id="KW-1185">Reference proteome</keyword>
<feature type="compositionally biased region" description="Polar residues" evidence="1">
    <location>
        <begin position="608"/>
        <end position="619"/>
    </location>
</feature>
<evidence type="ECO:0000256" key="1">
    <source>
        <dbReference type="SAM" id="MobiDB-lite"/>
    </source>
</evidence>
<feature type="domain" description="Fungal lipase-type" evidence="2">
    <location>
        <begin position="417"/>
        <end position="566"/>
    </location>
</feature>